<name>A0AAV5SU67_9BILA</name>
<feature type="non-terminal residue" evidence="1">
    <location>
        <position position="106"/>
    </location>
</feature>
<accession>A0AAV5SU67</accession>
<dbReference type="Proteomes" id="UP001432027">
    <property type="component" value="Unassembled WGS sequence"/>
</dbReference>
<comment type="caution">
    <text evidence="1">The sequence shown here is derived from an EMBL/GenBank/DDBJ whole genome shotgun (WGS) entry which is preliminary data.</text>
</comment>
<proteinExistence type="predicted"/>
<sequence length="106" mass="12223">SNLSRFQSYGMRITVASYHCRHNGPFFRVKLESYVEEVTEMEMTFIRDGLRLYLPRSINLHLQEIYEVRSSVLHSPELILLASTRHLVNDSGVHGSTVTCKSFTFA</sequence>
<dbReference type="EMBL" id="BTSX01000002">
    <property type="protein sequence ID" value="GMS86434.1"/>
    <property type="molecule type" value="Genomic_DNA"/>
</dbReference>
<feature type="non-terminal residue" evidence="1">
    <location>
        <position position="1"/>
    </location>
</feature>
<protein>
    <submittedName>
        <fullName evidence="1">Uncharacterized protein</fullName>
    </submittedName>
</protein>
<reference evidence="1" key="1">
    <citation type="submission" date="2023-10" db="EMBL/GenBank/DDBJ databases">
        <title>Genome assembly of Pristionchus species.</title>
        <authorList>
            <person name="Yoshida K."/>
            <person name="Sommer R.J."/>
        </authorList>
    </citation>
    <scope>NUCLEOTIDE SEQUENCE</scope>
    <source>
        <strain evidence="1">RS0144</strain>
    </source>
</reference>
<dbReference type="AlphaFoldDB" id="A0AAV5SU67"/>
<evidence type="ECO:0000313" key="2">
    <source>
        <dbReference type="Proteomes" id="UP001432027"/>
    </source>
</evidence>
<organism evidence="1 2">
    <name type="scientific">Pristionchus entomophagus</name>
    <dbReference type="NCBI Taxonomy" id="358040"/>
    <lineage>
        <taxon>Eukaryota</taxon>
        <taxon>Metazoa</taxon>
        <taxon>Ecdysozoa</taxon>
        <taxon>Nematoda</taxon>
        <taxon>Chromadorea</taxon>
        <taxon>Rhabditida</taxon>
        <taxon>Rhabditina</taxon>
        <taxon>Diplogasteromorpha</taxon>
        <taxon>Diplogasteroidea</taxon>
        <taxon>Neodiplogasteridae</taxon>
        <taxon>Pristionchus</taxon>
    </lineage>
</organism>
<keyword evidence="2" id="KW-1185">Reference proteome</keyword>
<gene>
    <name evidence="1" type="ORF">PENTCL1PPCAC_8608</name>
</gene>
<evidence type="ECO:0000313" key="1">
    <source>
        <dbReference type="EMBL" id="GMS86434.1"/>
    </source>
</evidence>